<name>A0A4Q1RHF7_9FIRM</name>
<feature type="region of interest" description="Disordered" evidence="1">
    <location>
        <begin position="1"/>
        <end position="25"/>
    </location>
</feature>
<dbReference type="AlphaFoldDB" id="A0A4Q1RHF7"/>
<dbReference type="InterPro" id="IPR036779">
    <property type="entry name" value="LysM_dom_sf"/>
</dbReference>
<reference evidence="2 3" key="1">
    <citation type="submission" date="2019-01" db="EMBL/GenBank/DDBJ databases">
        <title>Blautia sp. nov. KGMB01111 isolated human feces.</title>
        <authorList>
            <person name="Park J.-E."/>
            <person name="Kim J.-S."/>
            <person name="Park S.-H."/>
        </authorList>
    </citation>
    <scope>NUCLEOTIDE SEQUENCE [LARGE SCALE GENOMIC DNA]</scope>
    <source>
        <strain evidence="2 3">KGMB01111</strain>
    </source>
</reference>
<accession>A0A4Q1RHF7</accession>
<evidence type="ECO:0000256" key="1">
    <source>
        <dbReference type="SAM" id="MobiDB-lite"/>
    </source>
</evidence>
<sequence>MMKEYKGQTTVTGNTRRNVPSTKKHTRKAQRRHFPFASLLLLCLAVIAVLRFTSVDASADVPERYKYYTNVYVDRDTTLWGVAQEYISDEYASARAYMEEVKSINHLPDDQLIYGTTICVPYYSDEYRK</sequence>
<dbReference type="EMBL" id="SDKC01000001">
    <property type="protein sequence ID" value="RXS75111.1"/>
    <property type="molecule type" value="Genomic_DNA"/>
</dbReference>
<dbReference type="Proteomes" id="UP000290106">
    <property type="component" value="Unassembled WGS sequence"/>
</dbReference>
<evidence type="ECO:0000313" key="3">
    <source>
        <dbReference type="Proteomes" id="UP000290106"/>
    </source>
</evidence>
<keyword evidence="3" id="KW-1185">Reference proteome</keyword>
<proteinExistence type="predicted"/>
<gene>
    <name evidence="2" type="ORF">ETP43_07695</name>
</gene>
<feature type="compositionally biased region" description="Polar residues" evidence="1">
    <location>
        <begin position="7"/>
        <end position="21"/>
    </location>
</feature>
<evidence type="ECO:0008006" key="4">
    <source>
        <dbReference type="Google" id="ProtNLM"/>
    </source>
</evidence>
<dbReference type="RefSeq" id="WP_129257631.1">
    <property type="nucleotide sequence ID" value="NZ_SDKC01000001.1"/>
</dbReference>
<comment type="caution">
    <text evidence="2">The sequence shown here is derived from an EMBL/GenBank/DDBJ whole genome shotgun (WGS) entry which is preliminary data.</text>
</comment>
<protein>
    <recommendedName>
        <fullName evidence="4">LysM peptidoglycan-binding domain-containing protein</fullName>
    </recommendedName>
</protein>
<evidence type="ECO:0000313" key="2">
    <source>
        <dbReference type="EMBL" id="RXS75111.1"/>
    </source>
</evidence>
<organism evidence="2 3">
    <name type="scientific">Blautia faecicola</name>
    <dbReference type="NCBI Taxonomy" id="2509240"/>
    <lineage>
        <taxon>Bacteria</taxon>
        <taxon>Bacillati</taxon>
        <taxon>Bacillota</taxon>
        <taxon>Clostridia</taxon>
        <taxon>Lachnospirales</taxon>
        <taxon>Lachnospiraceae</taxon>
        <taxon>Blautia</taxon>
    </lineage>
</organism>
<dbReference type="OrthoDB" id="1716479at2"/>
<dbReference type="Gene3D" id="3.10.350.10">
    <property type="entry name" value="LysM domain"/>
    <property type="match status" value="1"/>
</dbReference>